<dbReference type="SUPFAM" id="SSF103515">
    <property type="entry name" value="Autotransporter"/>
    <property type="match status" value="1"/>
</dbReference>
<evidence type="ECO:0008006" key="4">
    <source>
        <dbReference type="Google" id="ProtNLM"/>
    </source>
</evidence>
<name>A0A238JSW7_9RHOB</name>
<gene>
    <name evidence="2" type="ORF">RUA8715_00131</name>
</gene>
<keyword evidence="3" id="KW-1185">Reference proteome</keyword>
<feature type="chain" id="PRO_5013008922" description="Outer membrane protein beta-barrel domain-containing protein" evidence="1">
    <location>
        <begin position="27"/>
        <end position="301"/>
    </location>
</feature>
<keyword evidence="1" id="KW-0732">Signal</keyword>
<evidence type="ECO:0000313" key="2">
    <source>
        <dbReference type="EMBL" id="SMX33267.1"/>
    </source>
</evidence>
<protein>
    <recommendedName>
        <fullName evidence="4">Outer membrane protein beta-barrel domain-containing protein</fullName>
    </recommendedName>
</protein>
<organism evidence="2 3">
    <name type="scientific">Ruegeria arenilitoris</name>
    <dbReference type="NCBI Taxonomy" id="1173585"/>
    <lineage>
        <taxon>Bacteria</taxon>
        <taxon>Pseudomonadati</taxon>
        <taxon>Pseudomonadota</taxon>
        <taxon>Alphaproteobacteria</taxon>
        <taxon>Rhodobacterales</taxon>
        <taxon>Roseobacteraceae</taxon>
        <taxon>Ruegeria</taxon>
    </lineage>
</organism>
<proteinExistence type="predicted"/>
<feature type="signal peptide" evidence="1">
    <location>
        <begin position="1"/>
        <end position="26"/>
    </location>
</feature>
<accession>A0A238JSW7</accession>
<sequence length="301" mass="31801">MQITRSVAWASAIVSATLALATAATAQPRQGWTPTVEGLAVYQGSADLEDGGDFSASRAFLRAGGIYSYGDGSFVGLLASFGQFSYDFGLPGNQPWDDIRDIRLSVPLRFALDNGAAVIVSPQLRWDYETGASASDGFTYGAFAGISWAVNPNLRIGPAFGVFSEVGTNDLEVFPALLVDWTFAERWRLSTGTALGATQGPGVTLEYKASESVSVGLAVRSERVRFQLNNNGLAPGGVGEDSSIPVVLSVEYAPNPGLSLSAFAGAEFDGELRLDNAAGQEVSRQGYDTAPIVGFAFRLRF</sequence>
<evidence type="ECO:0000313" key="3">
    <source>
        <dbReference type="Proteomes" id="UP000202485"/>
    </source>
</evidence>
<dbReference type="InterPro" id="IPR036709">
    <property type="entry name" value="Autotransporte_beta_dom_sf"/>
</dbReference>
<reference evidence="3" key="1">
    <citation type="submission" date="2017-05" db="EMBL/GenBank/DDBJ databases">
        <authorList>
            <person name="Rodrigo-Torres L."/>
            <person name="Arahal R. D."/>
            <person name="Lucena T."/>
        </authorList>
    </citation>
    <scope>NUCLEOTIDE SEQUENCE [LARGE SCALE GENOMIC DNA]</scope>
    <source>
        <strain evidence="3">CECT 8715</strain>
    </source>
</reference>
<dbReference type="RefSeq" id="WP_254920107.1">
    <property type="nucleotide sequence ID" value="NZ_FXYG01000001.1"/>
</dbReference>
<evidence type="ECO:0000256" key="1">
    <source>
        <dbReference type="SAM" id="SignalP"/>
    </source>
</evidence>
<dbReference type="Proteomes" id="UP000202485">
    <property type="component" value="Unassembled WGS sequence"/>
</dbReference>
<dbReference type="EMBL" id="FXYG01000001">
    <property type="protein sequence ID" value="SMX33267.1"/>
    <property type="molecule type" value="Genomic_DNA"/>
</dbReference>
<dbReference type="AlphaFoldDB" id="A0A238JSW7"/>